<sequence>MAQWFTTYINVGESALMEFIYLFGLAVMLNALKTYLKLSKFKKDLSPFLMTHMIIWIIAIIFAILHNTYVMIGWRPSEPTYNAMFYYVTCGLNLATMALPPVTVLFLSAERCIILIFPFIALRRIRLMLMFCHHFICCIVLGVTTWSFWVSAPTPFPLETHVLFASVLSLNGQTGNDTTTIRIVLSSANLVMAGILILAYFRSKFTKQNTTNTNRITAELIKRTLVVQTLSDLFLNALAAIIVALTGEPATTYLGAFNRFLVSFDSVVCAMILLKCIKKMFAETNLMNPSSVSATQMTQGMFPPGHRSGPK</sequence>
<evidence type="ECO:0000313" key="2">
    <source>
        <dbReference type="WBParaSite" id="ES5_v2.g20677.t1"/>
    </source>
</evidence>
<dbReference type="Proteomes" id="UP000887579">
    <property type="component" value="Unplaced"/>
</dbReference>
<accession>A0AC34FU44</accession>
<dbReference type="WBParaSite" id="ES5_v2.g20677.t1">
    <property type="protein sequence ID" value="ES5_v2.g20677.t1"/>
    <property type="gene ID" value="ES5_v2.g20677"/>
</dbReference>
<organism evidence="1 2">
    <name type="scientific">Panagrolaimus sp. ES5</name>
    <dbReference type="NCBI Taxonomy" id="591445"/>
    <lineage>
        <taxon>Eukaryota</taxon>
        <taxon>Metazoa</taxon>
        <taxon>Ecdysozoa</taxon>
        <taxon>Nematoda</taxon>
        <taxon>Chromadorea</taxon>
        <taxon>Rhabditida</taxon>
        <taxon>Tylenchina</taxon>
        <taxon>Panagrolaimomorpha</taxon>
        <taxon>Panagrolaimoidea</taxon>
        <taxon>Panagrolaimidae</taxon>
        <taxon>Panagrolaimus</taxon>
    </lineage>
</organism>
<name>A0AC34FU44_9BILA</name>
<reference evidence="2" key="1">
    <citation type="submission" date="2022-11" db="UniProtKB">
        <authorList>
            <consortium name="WormBaseParasite"/>
        </authorList>
    </citation>
    <scope>IDENTIFICATION</scope>
</reference>
<protein>
    <submittedName>
        <fullName evidence="2">Uncharacterized protein</fullName>
    </submittedName>
</protein>
<proteinExistence type="predicted"/>
<evidence type="ECO:0000313" key="1">
    <source>
        <dbReference type="Proteomes" id="UP000887579"/>
    </source>
</evidence>